<gene>
    <name evidence="1" type="ORF">PHYSODRAFT_306878</name>
</gene>
<dbReference type="GeneID" id="20642796"/>
<dbReference type="RefSeq" id="XP_009537454.1">
    <property type="nucleotide sequence ID" value="XM_009539159.1"/>
</dbReference>
<keyword evidence="2" id="KW-1185">Reference proteome</keyword>
<evidence type="ECO:0000313" key="1">
    <source>
        <dbReference type="EMBL" id="EGZ06690.1"/>
    </source>
</evidence>
<organism evidence="1 2">
    <name type="scientific">Phytophthora sojae (strain P6497)</name>
    <name type="common">Soybean stem and root rot agent</name>
    <name type="synonym">Phytophthora megasperma f. sp. glycines</name>
    <dbReference type="NCBI Taxonomy" id="1094619"/>
    <lineage>
        <taxon>Eukaryota</taxon>
        <taxon>Sar</taxon>
        <taxon>Stramenopiles</taxon>
        <taxon>Oomycota</taxon>
        <taxon>Peronosporomycetes</taxon>
        <taxon>Peronosporales</taxon>
        <taxon>Peronosporaceae</taxon>
        <taxon>Phytophthora</taxon>
    </lineage>
</organism>
<name>G5ABG5_PHYSP</name>
<dbReference type="Proteomes" id="UP000002640">
    <property type="component" value="Unassembled WGS sequence"/>
</dbReference>
<dbReference type="InParanoid" id="G5ABG5"/>
<sequence>MAKTNNPVENFNRQLKNLHPLRRLLRLNPLFVELLDAGRVQSVLTVRFAESPRAAPHFVRDYRKLTSNKLLSVTEVTRGAISFITSGSDFKVFQQVVRVTSPPTKPPSKVEIGADTDRKLEAELQTVFGWDVKLEAGRCSCRTMFKLGCYAFDGGSSA</sequence>
<dbReference type="AlphaFoldDB" id="G5ABG5"/>
<dbReference type="KEGG" id="psoj:PHYSODRAFT_306878"/>
<evidence type="ECO:0000313" key="2">
    <source>
        <dbReference type="Proteomes" id="UP000002640"/>
    </source>
</evidence>
<proteinExistence type="predicted"/>
<protein>
    <submittedName>
        <fullName evidence="1">Uncharacterized protein</fullName>
    </submittedName>
</protein>
<reference evidence="1 2" key="1">
    <citation type="journal article" date="2006" name="Science">
        <title>Phytophthora genome sequences uncover evolutionary origins and mechanisms of pathogenesis.</title>
        <authorList>
            <person name="Tyler B.M."/>
            <person name="Tripathy S."/>
            <person name="Zhang X."/>
            <person name="Dehal P."/>
            <person name="Jiang R.H."/>
            <person name="Aerts A."/>
            <person name="Arredondo F.D."/>
            <person name="Baxter L."/>
            <person name="Bensasson D."/>
            <person name="Beynon J.L."/>
            <person name="Chapman J."/>
            <person name="Damasceno C.M."/>
            <person name="Dorrance A.E."/>
            <person name="Dou D."/>
            <person name="Dickerman A.W."/>
            <person name="Dubchak I.L."/>
            <person name="Garbelotto M."/>
            <person name="Gijzen M."/>
            <person name="Gordon S.G."/>
            <person name="Govers F."/>
            <person name="Grunwald N.J."/>
            <person name="Huang W."/>
            <person name="Ivors K.L."/>
            <person name="Jones R.W."/>
            <person name="Kamoun S."/>
            <person name="Krampis K."/>
            <person name="Lamour K.H."/>
            <person name="Lee M.K."/>
            <person name="McDonald W.H."/>
            <person name="Medina M."/>
            <person name="Meijer H.J."/>
            <person name="Nordberg E.K."/>
            <person name="Maclean D.J."/>
            <person name="Ospina-Giraldo M.D."/>
            <person name="Morris P.F."/>
            <person name="Phuntumart V."/>
            <person name="Putnam N.H."/>
            <person name="Rash S."/>
            <person name="Rose J.K."/>
            <person name="Sakihama Y."/>
            <person name="Salamov A.A."/>
            <person name="Savidor A."/>
            <person name="Scheuring C.F."/>
            <person name="Smith B.M."/>
            <person name="Sobral B.W."/>
            <person name="Terry A."/>
            <person name="Torto-Alalibo T.A."/>
            <person name="Win J."/>
            <person name="Xu Z."/>
            <person name="Zhang H."/>
            <person name="Grigoriev I.V."/>
            <person name="Rokhsar D.S."/>
            <person name="Boore J.L."/>
        </authorList>
    </citation>
    <scope>NUCLEOTIDE SEQUENCE [LARGE SCALE GENOMIC DNA]</scope>
    <source>
        <strain evidence="1 2">P6497</strain>
    </source>
</reference>
<dbReference type="EMBL" id="JH159163">
    <property type="protein sequence ID" value="EGZ06690.1"/>
    <property type="molecule type" value="Genomic_DNA"/>
</dbReference>
<accession>G5ABG5</accession>